<accession>A0ABR9AQ96</accession>
<feature type="domain" description="DprA winged helix" evidence="3">
    <location>
        <begin position="318"/>
        <end position="368"/>
    </location>
</feature>
<proteinExistence type="inferred from homology"/>
<comment type="caution">
    <text evidence="4">The sequence shown here is derived from an EMBL/GenBank/DDBJ whole genome shotgun (WGS) entry which is preliminary data.</text>
</comment>
<dbReference type="NCBIfam" id="TIGR00732">
    <property type="entry name" value="dprA"/>
    <property type="match status" value="1"/>
</dbReference>
<sequence>MSKTNDEQLLYAIALSLIPNLGPFIYKNIISYCGSALQFFNMPNGKASKIPGIGPKLLSVRKEKDQFLKEAEKILEDCLKNDLKILTYQDTTYPKRLKSFIDAPVLLFSKGNVNLNSTRTIGIVGTRNASEYGKTTTRKIVEGIAPFSPTIISGLAYGIDITAHRAALEFDLPTIAILGNSLEKIYPAAHKSTASSMYPNGGLVSEYKVGTALNPNNFPARNRIIAGLSDALVVVEAAKKGGALITAEIAFSYNKEVFAVPGNLQNTYSEGCNNLIRYMKASIYTGPKDIQESLSWETGNGAESTVKKNKIDLSQFTKNEQTVLKLLSDNQELEIDRLSWQSQIPIPQLASLLLNLEFQGLIKSLPGKKYVMG</sequence>
<evidence type="ECO:0000313" key="5">
    <source>
        <dbReference type="Proteomes" id="UP000647133"/>
    </source>
</evidence>
<dbReference type="Gene3D" id="3.40.50.450">
    <property type="match status" value="1"/>
</dbReference>
<dbReference type="Pfam" id="PF17782">
    <property type="entry name" value="WHD_DprA"/>
    <property type="match status" value="1"/>
</dbReference>
<dbReference type="PANTHER" id="PTHR43022">
    <property type="entry name" value="PROTEIN SMF"/>
    <property type="match status" value="1"/>
</dbReference>
<reference evidence="4 5" key="1">
    <citation type="submission" date="2020-09" db="EMBL/GenBank/DDBJ databases">
        <title>Echinicola sp. CAU 1574 isolated from sand of Sido Beach.</title>
        <authorList>
            <person name="Kim W."/>
        </authorList>
    </citation>
    <scope>NUCLEOTIDE SEQUENCE [LARGE SCALE GENOMIC DNA]</scope>
    <source>
        <strain evidence="4 5">CAU 1574</strain>
    </source>
</reference>
<dbReference type="Pfam" id="PF02481">
    <property type="entry name" value="DNA_processg_A"/>
    <property type="match status" value="1"/>
</dbReference>
<protein>
    <submittedName>
        <fullName evidence="4">DNA-protecting protein DprA</fullName>
    </submittedName>
</protein>
<evidence type="ECO:0000259" key="2">
    <source>
        <dbReference type="Pfam" id="PF02481"/>
    </source>
</evidence>
<organism evidence="4 5">
    <name type="scientific">Echinicola arenosa</name>
    <dbReference type="NCBI Taxonomy" id="2774144"/>
    <lineage>
        <taxon>Bacteria</taxon>
        <taxon>Pseudomonadati</taxon>
        <taxon>Bacteroidota</taxon>
        <taxon>Cytophagia</taxon>
        <taxon>Cytophagales</taxon>
        <taxon>Cyclobacteriaceae</taxon>
        <taxon>Echinicola</taxon>
    </lineage>
</organism>
<dbReference type="InterPro" id="IPR003488">
    <property type="entry name" value="DprA"/>
</dbReference>
<dbReference type="InterPro" id="IPR057666">
    <property type="entry name" value="DrpA_SLOG"/>
</dbReference>
<dbReference type="Gene3D" id="1.10.10.10">
    <property type="entry name" value="Winged helix-like DNA-binding domain superfamily/Winged helix DNA-binding domain"/>
    <property type="match status" value="1"/>
</dbReference>
<dbReference type="EMBL" id="JACYTQ010000009">
    <property type="protein sequence ID" value="MBD8490973.1"/>
    <property type="molecule type" value="Genomic_DNA"/>
</dbReference>
<dbReference type="RefSeq" id="WP_192011847.1">
    <property type="nucleotide sequence ID" value="NZ_JACYTQ010000009.1"/>
</dbReference>
<dbReference type="Proteomes" id="UP000647133">
    <property type="component" value="Unassembled WGS sequence"/>
</dbReference>
<dbReference type="InterPro" id="IPR041614">
    <property type="entry name" value="DprA_WH"/>
</dbReference>
<name>A0ABR9AQ96_9BACT</name>
<keyword evidence="5" id="KW-1185">Reference proteome</keyword>
<gene>
    <name evidence="4" type="primary">dprA</name>
    <name evidence="4" type="ORF">IFO69_19630</name>
</gene>
<evidence type="ECO:0000313" key="4">
    <source>
        <dbReference type="EMBL" id="MBD8490973.1"/>
    </source>
</evidence>
<feature type="domain" description="Smf/DprA SLOG" evidence="2">
    <location>
        <begin position="84"/>
        <end position="294"/>
    </location>
</feature>
<evidence type="ECO:0000259" key="3">
    <source>
        <dbReference type="Pfam" id="PF17782"/>
    </source>
</evidence>
<dbReference type="InterPro" id="IPR036388">
    <property type="entry name" value="WH-like_DNA-bd_sf"/>
</dbReference>
<comment type="similarity">
    <text evidence="1">Belongs to the DprA/Smf family.</text>
</comment>
<evidence type="ECO:0000256" key="1">
    <source>
        <dbReference type="ARBA" id="ARBA00006525"/>
    </source>
</evidence>
<dbReference type="SUPFAM" id="SSF102405">
    <property type="entry name" value="MCP/YpsA-like"/>
    <property type="match status" value="1"/>
</dbReference>
<dbReference type="PANTHER" id="PTHR43022:SF1">
    <property type="entry name" value="PROTEIN SMF"/>
    <property type="match status" value="1"/>
</dbReference>